<dbReference type="Proteomes" id="UP000029641">
    <property type="component" value="Unassembled WGS sequence"/>
</dbReference>
<dbReference type="STRING" id="504487.JCM19538_3009"/>
<feature type="domain" description="Nitroreductase" evidence="7">
    <location>
        <begin position="25"/>
        <end position="202"/>
    </location>
</feature>
<dbReference type="Gene3D" id="3.40.109.10">
    <property type="entry name" value="NADH Oxidase"/>
    <property type="match status" value="1"/>
</dbReference>
<sequence>MLKQVFKPYFCKKIIVMSNTIKQLQWRYATKKFDSTKILSEDKLNILKQAFNLTATSYGLQTIKMLVIQDKAIRTKLVEHSYNQKQVLNASHLLVICIQDDILDNDVNTYYNNIKTVRETPETILKPYREGLLAMVGKMSVEERQQWSTKQAYIALGNLMTVCALEHIDACPMEGFVPSKYDEILQLKPKGLKTVLLLPVGYRATDDMFSELKKVRQPISEAVIEL</sequence>
<keyword evidence="6 8" id="KW-0560">Oxidoreductase</keyword>
<proteinExistence type="inferred from homology"/>
<evidence type="ECO:0000313" key="8">
    <source>
        <dbReference type="EMBL" id="GAL65866.1"/>
    </source>
</evidence>
<comment type="similarity">
    <text evidence="2">Belongs to the nitroreductase family.</text>
</comment>
<evidence type="ECO:0000256" key="5">
    <source>
        <dbReference type="ARBA" id="ARBA00022857"/>
    </source>
</evidence>
<keyword evidence="5" id="KW-0521">NADP</keyword>
<evidence type="ECO:0000256" key="2">
    <source>
        <dbReference type="ARBA" id="ARBA00007118"/>
    </source>
</evidence>
<accession>A0A090VMC1</accession>
<dbReference type="AlphaFoldDB" id="A0A090VMC1"/>
<dbReference type="PANTHER" id="PTHR43673">
    <property type="entry name" value="NAD(P)H NITROREDUCTASE YDGI-RELATED"/>
    <property type="match status" value="1"/>
</dbReference>
<dbReference type="CDD" id="cd02149">
    <property type="entry name" value="NfsB-like"/>
    <property type="match status" value="1"/>
</dbReference>
<dbReference type="SUPFAM" id="SSF55469">
    <property type="entry name" value="FMN-dependent nitroreductase-like"/>
    <property type="match status" value="1"/>
</dbReference>
<dbReference type="InterPro" id="IPR000415">
    <property type="entry name" value="Nitroreductase-like"/>
</dbReference>
<evidence type="ECO:0000313" key="9">
    <source>
        <dbReference type="Proteomes" id="UP000029641"/>
    </source>
</evidence>
<dbReference type="InterPro" id="IPR029479">
    <property type="entry name" value="Nitroreductase"/>
</dbReference>
<dbReference type="EMBL" id="BBNR01000002">
    <property type="protein sequence ID" value="GAL65866.1"/>
    <property type="molecule type" value="Genomic_DNA"/>
</dbReference>
<protein>
    <submittedName>
        <fullName evidence="8">Oxygen-insensitive NAD(P)H nitroreductase</fullName>
        <ecNumber evidence="8">1.5.1.34</ecNumber>
    </submittedName>
</protein>
<comment type="cofactor">
    <cofactor evidence="1">
        <name>FMN</name>
        <dbReference type="ChEBI" id="CHEBI:58210"/>
    </cofactor>
</comment>
<evidence type="ECO:0000256" key="6">
    <source>
        <dbReference type="ARBA" id="ARBA00023002"/>
    </source>
</evidence>
<evidence type="ECO:0000256" key="4">
    <source>
        <dbReference type="ARBA" id="ARBA00022643"/>
    </source>
</evidence>
<reference evidence="8 9" key="1">
    <citation type="journal article" date="2014" name="Genome Announc.">
        <title>Draft Genome Sequence of Marine Flavobacterium Jejuia pallidilutea Strain 11shimoA1 and Pigmentation Mutants.</title>
        <authorList>
            <person name="Takatani N."/>
            <person name="Nakanishi M."/>
            <person name="Meirelles P."/>
            <person name="Mino S."/>
            <person name="Suda W."/>
            <person name="Oshima K."/>
            <person name="Hattori M."/>
            <person name="Ohkuma M."/>
            <person name="Hosokawa M."/>
            <person name="Miyashita K."/>
            <person name="Thompson F.L."/>
            <person name="Niwa A."/>
            <person name="Sawabe T."/>
            <person name="Sawabe T."/>
        </authorList>
    </citation>
    <scope>NUCLEOTIDE SEQUENCE [LARGE SCALE GENOMIC DNA]</scope>
    <source>
        <strain evidence="8 9">JCM 19301</strain>
    </source>
</reference>
<keyword evidence="3" id="KW-0285">Flavoprotein</keyword>
<evidence type="ECO:0000256" key="3">
    <source>
        <dbReference type="ARBA" id="ARBA00022630"/>
    </source>
</evidence>
<dbReference type="PANTHER" id="PTHR43673:SF2">
    <property type="entry name" value="NITROREDUCTASE"/>
    <property type="match status" value="1"/>
</dbReference>
<evidence type="ECO:0000259" key="7">
    <source>
        <dbReference type="Pfam" id="PF00881"/>
    </source>
</evidence>
<dbReference type="Pfam" id="PF00881">
    <property type="entry name" value="Nitroreductase"/>
    <property type="match status" value="1"/>
</dbReference>
<comment type="caution">
    <text evidence="8">The sequence shown here is derived from an EMBL/GenBank/DDBJ whole genome shotgun (WGS) entry which is preliminary data.</text>
</comment>
<dbReference type="InterPro" id="IPR033878">
    <property type="entry name" value="NfsB-like"/>
</dbReference>
<dbReference type="eggNOG" id="COG0778">
    <property type="taxonomic scope" value="Bacteria"/>
</dbReference>
<dbReference type="GO" id="GO:0004155">
    <property type="term" value="F:6,7-dihydropteridine reductase activity"/>
    <property type="evidence" value="ECO:0007669"/>
    <property type="project" value="UniProtKB-EC"/>
</dbReference>
<organism evidence="8 9">
    <name type="scientific">Jejuia pallidilutea</name>
    <dbReference type="NCBI Taxonomy" id="504487"/>
    <lineage>
        <taxon>Bacteria</taxon>
        <taxon>Pseudomonadati</taxon>
        <taxon>Bacteroidota</taxon>
        <taxon>Flavobacteriia</taxon>
        <taxon>Flavobacteriales</taxon>
        <taxon>Flavobacteriaceae</taxon>
        <taxon>Jejuia</taxon>
    </lineage>
</organism>
<gene>
    <name evidence="8" type="ORF">JCM19301_3551</name>
</gene>
<keyword evidence="4" id="KW-0288">FMN</keyword>
<name>A0A090VMC1_9FLAO</name>
<dbReference type="EC" id="1.5.1.34" evidence="8"/>
<evidence type="ECO:0000256" key="1">
    <source>
        <dbReference type="ARBA" id="ARBA00001917"/>
    </source>
</evidence>